<feature type="region of interest" description="Disordered" evidence="1">
    <location>
        <begin position="24"/>
        <end position="105"/>
    </location>
</feature>
<evidence type="ECO:0000313" key="3">
    <source>
        <dbReference type="Proteomes" id="UP001457282"/>
    </source>
</evidence>
<protein>
    <submittedName>
        <fullName evidence="2">Uncharacterized protein</fullName>
    </submittedName>
</protein>
<feature type="compositionally biased region" description="Basic and acidic residues" evidence="1">
    <location>
        <begin position="60"/>
        <end position="76"/>
    </location>
</feature>
<proteinExistence type="predicted"/>
<reference evidence="2 3" key="1">
    <citation type="journal article" date="2023" name="G3 (Bethesda)">
        <title>A chromosome-length genome assembly and annotation of blackberry (Rubus argutus, cv. 'Hillquist').</title>
        <authorList>
            <person name="Bruna T."/>
            <person name="Aryal R."/>
            <person name="Dudchenko O."/>
            <person name="Sargent D.J."/>
            <person name="Mead D."/>
            <person name="Buti M."/>
            <person name="Cavallini A."/>
            <person name="Hytonen T."/>
            <person name="Andres J."/>
            <person name="Pham M."/>
            <person name="Weisz D."/>
            <person name="Mascagni F."/>
            <person name="Usai G."/>
            <person name="Natali L."/>
            <person name="Bassil N."/>
            <person name="Fernandez G.E."/>
            <person name="Lomsadze A."/>
            <person name="Armour M."/>
            <person name="Olukolu B."/>
            <person name="Poorten T."/>
            <person name="Britton C."/>
            <person name="Davik J."/>
            <person name="Ashrafi H."/>
            <person name="Aiden E.L."/>
            <person name="Borodovsky M."/>
            <person name="Worthington M."/>
        </authorList>
    </citation>
    <scope>NUCLEOTIDE SEQUENCE [LARGE SCALE GENOMIC DNA]</scope>
    <source>
        <strain evidence="2">PI 553951</strain>
    </source>
</reference>
<sequence>MHDNFGKDGWRTVHQVDYDYGRVAASSKEPATSSSTQDAISQLRSRRPISRTDVPSGISSKEDESHSKDGKADHDICSSSSDMISFEFSNGDPHVPAPGDDDQYVEYQLEDLAGFPSDVDEEERMFMEAVLLSLKDLEMRHPNPPAEEQARGIPLILQKSISSAAIKADDSRPEQQTPDTAIPSIKPASQTSTSTRDLGSAGPSTQSDAPAKVQSTSDTDMSANTTATVTVVKNPASHVMDGLMRRWDFNFFRNNHSR</sequence>
<dbReference type="AlphaFoldDB" id="A0AAW1VI76"/>
<gene>
    <name evidence="2" type="ORF">M0R45_001232</name>
</gene>
<accession>A0AAW1VI76</accession>
<evidence type="ECO:0000256" key="1">
    <source>
        <dbReference type="SAM" id="MobiDB-lite"/>
    </source>
</evidence>
<comment type="caution">
    <text evidence="2">The sequence shown here is derived from an EMBL/GenBank/DDBJ whole genome shotgun (WGS) entry which is preliminary data.</text>
</comment>
<keyword evidence="3" id="KW-1185">Reference proteome</keyword>
<dbReference type="Proteomes" id="UP001457282">
    <property type="component" value="Unassembled WGS sequence"/>
</dbReference>
<evidence type="ECO:0000313" key="2">
    <source>
        <dbReference type="EMBL" id="KAK9903091.1"/>
    </source>
</evidence>
<feature type="compositionally biased region" description="Polar residues" evidence="1">
    <location>
        <begin position="187"/>
        <end position="222"/>
    </location>
</feature>
<name>A0AAW1VI76_RUBAR</name>
<dbReference type="EMBL" id="JBEDUW010000238">
    <property type="protein sequence ID" value="KAK9903091.1"/>
    <property type="molecule type" value="Genomic_DNA"/>
</dbReference>
<feature type="compositionally biased region" description="Low complexity" evidence="1">
    <location>
        <begin position="77"/>
        <end position="89"/>
    </location>
</feature>
<organism evidence="2 3">
    <name type="scientific">Rubus argutus</name>
    <name type="common">Southern blackberry</name>
    <dbReference type="NCBI Taxonomy" id="59490"/>
    <lineage>
        <taxon>Eukaryota</taxon>
        <taxon>Viridiplantae</taxon>
        <taxon>Streptophyta</taxon>
        <taxon>Embryophyta</taxon>
        <taxon>Tracheophyta</taxon>
        <taxon>Spermatophyta</taxon>
        <taxon>Magnoliopsida</taxon>
        <taxon>eudicotyledons</taxon>
        <taxon>Gunneridae</taxon>
        <taxon>Pentapetalae</taxon>
        <taxon>rosids</taxon>
        <taxon>fabids</taxon>
        <taxon>Rosales</taxon>
        <taxon>Rosaceae</taxon>
        <taxon>Rosoideae</taxon>
        <taxon>Rosoideae incertae sedis</taxon>
        <taxon>Rubus</taxon>
    </lineage>
</organism>
<feature type="compositionally biased region" description="Polar residues" evidence="1">
    <location>
        <begin position="29"/>
        <end position="43"/>
    </location>
</feature>
<feature type="region of interest" description="Disordered" evidence="1">
    <location>
        <begin position="165"/>
        <end position="222"/>
    </location>
</feature>